<dbReference type="Pfam" id="PF07992">
    <property type="entry name" value="Pyr_redox_2"/>
    <property type="match status" value="1"/>
</dbReference>
<dbReference type="InterPro" id="IPR009051">
    <property type="entry name" value="Helical_ferredxn"/>
</dbReference>
<evidence type="ECO:0000313" key="7">
    <source>
        <dbReference type="EMBL" id="SFL21987.1"/>
    </source>
</evidence>
<dbReference type="InterPro" id="IPR023753">
    <property type="entry name" value="FAD/NAD-binding_dom"/>
</dbReference>
<evidence type="ECO:0000256" key="4">
    <source>
        <dbReference type="ARBA" id="ARBA00029440"/>
    </source>
</evidence>
<dbReference type="InterPro" id="IPR006005">
    <property type="entry name" value="Glut_synth_ssu1"/>
</dbReference>
<evidence type="ECO:0000256" key="2">
    <source>
        <dbReference type="ARBA" id="ARBA00023002"/>
    </source>
</evidence>
<comment type="pathway">
    <text evidence="4">Amino-acid biosynthesis.</text>
</comment>
<feature type="domain" description="FAD/NAD(P)-binding" evidence="5">
    <location>
        <begin position="153"/>
        <end position="484"/>
    </location>
</feature>
<feature type="domain" description="Dihydroprymidine dehydrogenase" evidence="6">
    <location>
        <begin position="23"/>
        <end position="140"/>
    </location>
</feature>
<dbReference type="InterPro" id="IPR051394">
    <property type="entry name" value="Glutamate_Synthase"/>
</dbReference>
<evidence type="ECO:0000313" key="8">
    <source>
        <dbReference type="Proteomes" id="UP000199006"/>
    </source>
</evidence>
<dbReference type="Pfam" id="PF14691">
    <property type="entry name" value="Fer4_20"/>
    <property type="match status" value="1"/>
</dbReference>
<dbReference type="STRING" id="29563.SAMN02983006_00518"/>
<evidence type="ECO:0000256" key="1">
    <source>
        <dbReference type="ARBA" id="ARBA00022605"/>
    </source>
</evidence>
<dbReference type="Gene3D" id="3.50.50.60">
    <property type="entry name" value="FAD/NAD(P)-binding domain"/>
    <property type="match status" value="2"/>
</dbReference>
<evidence type="ECO:0000256" key="3">
    <source>
        <dbReference type="ARBA" id="ARBA00023164"/>
    </source>
</evidence>
<dbReference type="PANTHER" id="PTHR43100:SF1">
    <property type="entry name" value="GLUTAMATE SYNTHASE [NADPH] SMALL CHAIN"/>
    <property type="match status" value="1"/>
</dbReference>
<evidence type="ECO:0000259" key="6">
    <source>
        <dbReference type="Pfam" id="PF14691"/>
    </source>
</evidence>
<evidence type="ECO:0000259" key="5">
    <source>
        <dbReference type="Pfam" id="PF07992"/>
    </source>
</evidence>
<dbReference type="InterPro" id="IPR036188">
    <property type="entry name" value="FAD/NAD-bd_sf"/>
</dbReference>
<dbReference type="NCBIfam" id="TIGR01317">
    <property type="entry name" value="GOGAT_sm_gam"/>
    <property type="match status" value="1"/>
</dbReference>
<gene>
    <name evidence="7" type="ORF">SAMN02983006_00518</name>
</gene>
<keyword evidence="1" id="KW-0028">Amino-acid biosynthesis</keyword>
<dbReference type="SUPFAM" id="SSF51971">
    <property type="entry name" value="Nucleotide-binding domain"/>
    <property type="match status" value="2"/>
</dbReference>
<dbReference type="AlphaFoldDB" id="A0A1I4FYH9"/>
<sequence length="496" mass="54299">MGKATGFMEYQRQLPAERPPAARVKDWEEFKQKFSQAAAQKQGARCMECGIPFCHSGLQIGGMVSGCPVNNLIPEWNDLIYKGKWKEAVQRLLKTNNFPEFTGRVCPAPCEGSCTVGLNDPAVTIKANEYQIIEKAFAEGWIKPEPPAVRSGKKVAVVGSGPAGLAAADQLNKLGHQITVYERQDRIGGLLVYGIPNMKLDKTKVLARRLKIMEAEGVEFQTGTEIGTDLALTQLQSEFDAVVLAGGATKARDLDVPGRQAKGVYFAVDYLTRNTRHLLETEPDKAEKTADYISAADKDVIVIGGGDTGTDCVATAIRQGCKSVNQFEIMPQAPLTRKDDNPWPEWPQILKVDYGQEEAIELFGADPRQFLIMTKEIITKTEQGQKVVTAVRTVKINWDKDENGRFVPVEVADSEKIWSADLILIAMGFLGPEAALAESAGLERDQRSNIKAAYGDFKTNLTGVFAAGDMRRGQSLVVNAIDEGRRTAAAVDQYLT</sequence>
<dbReference type="Gene3D" id="1.10.1060.10">
    <property type="entry name" value="Alpha-helical ferredoxin"/>
    <property type="match status" value="1"/>
</dbReference>
<reference evidence="7 8" key="1">
    <citation type="submission" date="2016-10" db="EMBL/GenBank/DDBJ databases">
        <authorList>
            <person name="de Groot N.N."/>
        </authorList>
    </citation>
    <scope>NUCLEOTIDE SEQUENCE [LARGE SCALE GENOMIC DNA]</scope>
    <source>
        <strain evidence="7 8">ATCC 51327</strain>
    </source>
</reference>
<name>A0A1I4FYH9_9FIRM</name>
<dbReference type="EMBL" id="FOTI01000004">
    <property type="protein sequence ID" value="SFL21987.1"/>
    <property type="molecule type" value="Genomic_DNA"/>
</dbReference>
<dbReference type="InterPro" id="IPR028261">
    <property type="entry name" value="DPD_II"/>
</dbReference>
<keyword evidence="3" id="KW-0314">Glutamate biosynthesis</keyword>
<organism evidence="7 8">
    <name type="scientific">Halanaerobium salsuginis</name>
    <dbReference type="NCBI Taxonomy" id="29563"/>
    <lineage>
        <taxon>Bacteria</taxon>
        <taxon>Bacillati</taxon>
        <taxon>Bacillota</taxon>
        <taxon>Clostridia</taxon>
        <taxon>Halanaerobiales</taxon>
        <taxon>Halanaerobiaceae</taxon>
        <taxon>Halanaerobium</taxon>
    </lineage>
</organism>
<protein>
    <submittedName>
        <fullName evidence="7">Glutamate synthase (NADPH/NADH) small chain</fullName>
    </submittedName>
</protein>
<dbReference type="Proteomes" id="UP000199006">
    <property type="component" value="Unassembled WGS sequence"/>
</dbReference>
<proteinExistence type="predicted"/>
<dbReference type="GO" id="GO:0016639">
    <property type="term" value="F:oxidoreductase activity, acting on the CH-NH2 group of donors, NAD or NADP as acceptor"/>
    <property type="evidence" value="ECO:0007669"/>
    <property type="project" value="InterPro"/>
</dbReference>
<dbReference type="OrthoDB" id="9803192at2"/>
<dbReference type="GO" id="GO:0006537">
    <property type="term" value="P:glutamate biosynthetic process"/>
    <property type="evidence" value="ECO:0007669"/>
    <property type="project" value="UniProtKB-KW"/>
</dbReference>
<dbReference type="RefSeq" id="WP_089859209.1">
    <property type="nucleotide sequence ID" value="NZ_FOTI01000004.1"/>
</dbReference>
<dbReference type="PRINTS" id="PR00419">
    <property type="entry name" value="ADXRDTASE"/>
</dbReference>
<accession>A0A1I4FYH9</accession>
<keyword evidence="8" id="KW-1185">Reference proteome</keyword>
<dbReference type="GO" id="GO:0051536">
    <property type="term" value="F:iron-sulfur cluster binding"/>
    <property type="evidence" value="ECO:0007669"/>
    <property type="project" value="InterPro"/>
</dbReference>
<keyword evidence="2" id="KW-0560">Oxidoreductase</keyword>
<dbReference type="SUPFAM" id="SSF46548">
    <property type="entry name" value="alpha-helical ferredoxin"/>
    <property type="match status" value="1"/>
</dbReference>
<dbReference type="PANTHER" id="PTHR43100">
    <property type="entry name" value="GLUTAMATE SYNTHASE [NADPH] SMALL CHAIN"/>
    <property type="match status" value="1"/>
</dbReference>